<protein>
    <submittedName>
        <fullName evidence="4">Uncharacterized protein</fullName>
    </submittedName>
</protein>
<proteinExistence type="predicted"/>
<dbReference type="EMBL" id="BAAARK010000025">
    <property type="protein sequence ID" value="GAA2680065.1"/>
    <property type="molecule type" value="Genomic_DNA"/>
</dbReference>
<feature type="coiled-coil region" evidence="1">
    <location>
        <begin position="90"/>
        <end position="117"/>
    </location>
</feature>
<keyword evidence="3" id="KW-0472">Membrane</keyword>
<dbReference type="RefSeq" id="WP_344581888.1">
    <property type="nucleotide sequence ID" value="NZ_BAAARK010000025.1"/>
</dbReference>
<accession>A0ABP6F2U6</accession>
<evidence type="ECO:0000313" key="4">
    <source>
        <dbReference type="EMBL" id="GAA2680065.1"/>
    </source>
</evidence>
<evidence type="ECO:0000313" key="5">
    <source>
        <dbReference type="Proteomes" id="UP001500994"/>
    </source>
</evidence>
<keyword evidence="3" id="KW-0812">Transmembrane</keyword>
<feature type="compositionally biased region" description="Polar residues" evidence="2">
    <location>
        <begin position="2601"/>
        <end position="2611"/>
    </location>
</feature>
<feature type="compositionally biased region" description="Pro residues" evidence="2">
    <location>
        <begin position="2568"/>
        <end position="2588"/>
    </location>
</feature>
<comment type="caution">
    <text evidence="4">The sequence shown here is derived from an EMBL/GenBank/DDBJ whole genome shotgun (WGS) entry which is preliminary data.</text>
</comment>
<sequence length="2611" mass="276106">MARGGDWSVLGFGKDPTPGDTTVIQEIQNKMDTLKQLADDVNDGLTALLNQGEGKFVGKTADALRAKISGELKTFISALSESFTIASAGMSAYKTKMEEYQSKADRALTAAQALDKNADDHQTQLAGPKKDATDARLDFLAANRAMEGEVRRAGEKVKLPVSGWKIFWEIFSYMAIAVSVVAIFVGGPLGLLAFAMNAALFAKTAVDFAQGKASGVELALSVLGLLGPTTKAISFLSVLKGIGAGAKALGIAAKTAVVATAKGFYQIVTNPAGVGKLILSTIKAIPGAIAAGLRAVPAILATAGGFVASQWKSLTLAVKQDFFLSTWFATGTMGKVGAYVLTLGGRAFDLAVSALMPLHYGEIATVGYRGAFKLAVLERGFGLAQPGLEKLIVGQVAHAGLELNHPTSSLVSPTEMHAGLSGPGLHLDNAGFTTSTFTHLTENGPLTLGSNGIQPLQGVSSGLGDVGHGLNATDKLHALDEFSGLSRTDGGLLVPSTSLDSPGITSLGSHDLSMPSTHVESVGTGSQSLGFHGLDMTQHSTLLPSKIEIGGINTAGVGDGLGFAHGATKHADSAFEFGIPELKALSDGDVRIVSTGHNGITLQIGEPPAVSPGVHPTLGSTTTTHGVETVGGSALTTHSVDTAGGSAAVGTKGDAGLGSFKAVETTALTHDPTASRDLAMNLLGGKESLKAPAVKPSSVSSTASHALDESAVVKEAAIKAPGTDGVSAAGELDQAGAKVTGFDLAGSESSHTFSALDEQLVAVRPEPGPANPALELLDHGHSPAGTETNSALETAQSLDKGKEALQPTQVPDNGWTMKGETSAANMDAGRRGRFEIISGGKADSEGLARVQAWSNYEQSLSELGQSQRTLKEIQGADPTLGTAGESSKGVSLEEAQAKLEVSKAELKVANTEHTLETMGINPQVMQHDLQAMMVTRSPDDFRAFGGMMQPERPVRLTGGQFGDMSITTNAANDRTLLMDRAEVVTGSSVTRNPDGTLVITRDGGPSSVYAANGDFQYSELQLRSANSPTGITHIRTDPTGTASLVDGHGTPVGTHTLVSDAAGHTVTDNVTGSRWSFGADGRLQHHDLSLGANGPAGVTHIRTDAMDARSLVGGDGAAVDTHRLTSDATGHTLTDRATGNSWRYGADGTLQHSDVTLRGMRAPDGVAGIRTNAATNEHALLNRDGAPVGTHTLASDGTGHTLTNAAGDRWRYGADGTLQHFDQQLTHGPGPAPGGTATHIRTTPGSTNLTLADANGVAVAGHSVTDAGPTRGHIVENIAGDKWHYAPDRTLQMHETALRDGGITPPDGWHIGTGYGRDGRATLTLTNDDSARVLRHDVAAGGLGGGHTITEPGGHVWHINPDGTVNTHALALDGHGPDGSRFIHETHTPGGTNYTLVDRNGAAVGGYDVAPRGGAGTDGTPLAGHTVTHNATGNHWNFGGDGSLNSQRINLNAGNGANPAGHSHIIVDHGGPAPAYRTPGGTGHTVTPVTDARGNVTGFELRQNTAAGTHGNVWHYTTDGRLTREEVPLNLRNGITGQNTHLTTDYDAAGNATGHSLANSGTGVVDTDFRVTHNAVSGEYTVTQPTHAVRGNDYQVFGQDGTLSAERIAIHADGRPTGKYWLVDHANGAAFKVDGHGVRDRGLFTTGRPQRVGDRLTITSDGVIQFQRESLSGDRVLHVDASGTGKATHWMSFDSSGNAVRHGDRIFDPDRQTIHDTRVGGSNMFHGSADSRQYHTLSNGGWIRSEKGADGHWTWQRFDNNGTEVASGNRQMLLGNGWKDHYVDPTTGTTHLAQQKFPEGFGSNFDLSGKFREYGMTVDANNLAHVDDNAYKEFSVQNKPTASKEALANGNTLEVRRIAEQRIPAAWWHREAGLDTFHGGFANSTFTKDSLNQVFRWTEHDGAGNVTLTGIRKTAPDGSWADIDQAGRVVRGTRKLDNGKIVELGKDVTGTHWEAAPPRPAPGGDHAYTVNWRYTDGTLNGTRHVEANGNWKDTFTNAGDNREFVMHRSQDGGWREYKDEFPLRNAPDDNRGVWVDKNDLNQITGRRDHWDNLYVESHGNPRKNNWTWTSYDQNNPTAVADSGKRLNNRGSAHSPTWDDSFKDFDRNGNLVRERNVFDPNHWTDVTTDAGPRGTAPIFRVKEFDANGNVLTEGHRIYAGKAGGDRWTDAVDGLVTRTRNGGRIREFDQTTIANANPHGTATRTVNGVDNNVWKEFDQGKVVREKTAVPGINGRYRETDHLWGQWRDYQNGNLVAQKTISGRVWETDAFGQWSAAKTFGEFRQFPKVDPVHGNVGNPGDTGWRFAGRDMTFKGGASEFRGFYRQMRDPWHEQWTGLAPGGGESVFMSNFEKTVRKAGIDFGAGFATDFVSSLIVNGADDLVNHKQFTLQDVEKSLVSGMVGGAFRTLNTVLHDRTPIGEVRYGTWNVDFGKNYNRHNYASVDDWGSEWSSHEFPVRWRTATYDISTGVVNSTLSSFVSNTVNAAVFGVKGVKLTGADAALAGGWGAAGTAVTGVTVGLAGNALKTFEGSRWYHRGGVGEQFAGLGFSTIQSGISRALLNAVNIGSSRAVPPPPPPADARPPADIPPPVDVPTRTAADIPDTFLNSPDLTEAS</sequence>
<gene>
    <name evidence="4" type="ORF">GCM10009864_60540</name>
</gene>
<keyword evidence="3" id="KW-1133">Transmembrane helix</keyword>
<name>A0ABP6F2U6_9ACTN</name>
<evidence type="ECO:0000256" key="2">
    <source>
        <dbReference type="SAM" id="MobiDB-lite"/>
    </source>
</evidence>
<keyword evidence="1" id="KW-0175">Coiled coil</keyword>
<dbReference type="Proteomes" id="UP001500994">
    <property type="component" value="Unassembled WGS sequence"/>
</dbReference>
<feature type="transmembrane region" description="Helical" evidence="3">
    <location>
        <begin position="170"/>
        <end position="196"/>
    </location>
</feature>
<organism evidence="4 5">
    <name type="scientific">Streptomyces lunalinharesii</name>
    <dbReference type="NCBI Taxonomy" id="333384"/>
    <lineage>
        <taxon>Bacteria</taxon>
        <taxon>Bacillati</taxon>
        <taxon>Actinomycetota</taxon>
        <taxon>Actinomycetes</taxon>
        <taxon>Kitasatosporales</taxon>
        <taxon>Streptomycetaceae</taxon>
        <taxon>Streptomyces</taxon>
    </lineage>
</organism>
<feature type="region of interest" description="Disordered" evidence="2">
    <location>
        <begin position="804"/>
        <end position="827"/>
    </location>
</feature>
<evidence type="ECO:0000256" key="3">
    <source>
        <dbReference type="SAM" id="Phobius"/>
    </source>
</evidence>
<reference evidence="5" key="1">
    <citation type="journal article" date="2019" name="Int. J. Syst. Evol. Microbiol.">
        <title>The Global Catalogue of Microorganisms (GCM) 10K type strain sequencing project: providing services to taxonomists for standard genome sequencing and annotation.</title>
        <authorList>
            <consortium name="The Broad Institute Genomics Platform"/>
            <consortium name="The Broad Institute Genome Sequencing Center for Infectious Disease"/>
            <person name="Wu L."/>
            <person name="Ma J."/>
        </authorList>
    </citation>
    <scope>NUCLEOTIDE SEQUENCE [LARGE SCALE GENOMIC DNA]</scope>
    <source>
        <strain evidence="5">JCM 16374</strain>
    </source>
</reference>
<evidence type="ECO:0000256" key="1">
    <source>
        <dbReference type="SAM" id="Coils"/>
    </source>
</evidence>
<keyword evidence="5" id="KW-1185">Reference proteome</keyword>
<feature type="region of interest" description="Disordered" evidence="2">
    <location>
        <begin position="2567"/>
        <end position="2611"/>
    </location>
</feature>